<dbReference type="PANTHER" id="PTHR43248:SF29">
    <property type="entry name" value="TRIPEPTIDYL AMINOPEPTIDASE"/>
    <property type="match status" value="1"/>
</dbReference>
<dbReference type="InterPro" id="IPR013595">
    <property type="entry name" value="Pept_S33_TAP-like_C"/>
</dbReference>
<dbReference type="InterPro" id="IPR000073">
    <property type="entry name" value="AB_hydrolase_1"/>
</dbReference>
<dbReference type="EMBL" id="CP046455">
    <property type="protein sequence ID" value="QGU07060.1"/>
    <property type="molecule type" value="Genomic_DNA"/>
</dbReference>
<protein>
    <submittedName>
        <fullName evidence="6">Tripeptidyl aminopeptidase</fullName>
        <ecNumber evidence="6">3.4.14.-</ecNumber>
    </submittedName>
</protein>
<proteinExistence type="inferred from homology"/>
<keyword evidence="6" id="KW-0645">Protease</keyword>
<dbReference type="Pfam" id="PF08386">
    <property type="entry name" value="Abhydrolase_4"/>
    <property type="match status" value="1"/>
</dbReference>
<feature type="domain" description="Peptidase S33 tripeptidyl aminopeptidase-like C-terminal" evidence="5">
    <location>
        <begin position="446"/>
        <end position="531"/>
    </location>
</feature>
<reference evidence="6 7" key="1">
    <citation type="submission" date="2019-11" db="EMBL/GenBank/DDBJ databases">
        <title>Complete genome sequence of Corynebacterium kalinowskii 1959, a novel Corynebacterium species isolated from soil of a small paddock in Vilsendorf, Germany.</title>
        <authorList>
            <person name="Schaffert L."/>
            <person name="Ruwe M."/>
            <person name="Milse J."/>
            <person name="Hanuschka K."/>
            <person name="Ortseifen V."/>
            <person name="Droste J."/>
            <person name="Brandt D."/>
            <person name="Schlueter L."/>
            <person name="Kutter Y."/>
            <person name="Vinke S."/>
            <person name="Viehoefer P."/>
            <person name="Jacob L."/>
            <person name="Luebke N.-C."/>
            <person name="Schulte-Berndt E."/>
            <person name="Hain C."/>
            <person name="Linder M."/>
            <person name="Schmidt P."/>
            <person name="Wollenschlaeger L."/>
            <person name="Luttermann T."/>
            <person name="Thieme E."/>
            <person name="Hassa J."/>
            <person name="Haak M."/>
            <person name="Wittchen M."/>
            <person name="Mentz A."/>
            <person name="Persicke M."/>
            <person name="Busche T."/>
            <person name="Ruckert C."/>
        </authorList>
    </citation>
    <scope>NUCLEOTIDE SEQUENCE [LARGE SCALE GENOMIC DNA]</scope>
    <source>
        <strain evidence="6 7">2039</strain>
    </source>
</reference>
<dbReference type="InterPro" id="IPR029058">
    <property type="entry name" value="AB_hydrolase_fold"/>
</dbReference>
<dbReference type="SUPFAM" id="SSF53474">
    <property type="entry name" value="alpha/beta-Hydrolases"/>
    <property type="match status" value="1"/>
</dbReference>
<dbReference type="Gene3D" id="3.40.50.1820">
    <property type="entry name" value="alpha/beta hydrolase"/>
    <property type="match status" value="1"/>
</dbReference>
<dbReference type="InterPro" id="IPR051601">
    <property type="entry name" value="Serine_prot/Carboxylest_S33"/>
</dbReference>
<dbReference type="PANTHER" id="PTHR43248">
    <property type="entry name" value="2-SUCCINYL-6-HYDROXY-2,4-CYCLOHEXADIENE-1-CARBOXYLATE SYNTHASE"/>
    <property type="match status" value="1"/>
</dbReference>
<keyword evidence="6" id="KW-0031">Aminopeptidase</keyword>
<evidence type="ECO:0000256" key="2">
    <source>
        <dbReference type="ARBA" id="ARBA00022729"/>
    </source>
</evidence>
<evidence type="ECO:0000313" key="6">
    <source>
        <dbReference type="EMBL" id="QGU07060.1"/>
    </source>
</evidence>
<accession>A0A6B8WAP0</accession>
<evidence type="ECO:0000259" key="5">
    <source>
        <dbReference type="Pfam" id="PF08386"/>
    </source>
</evidence>
<feature type="domain" description="AB hydrolase-1" evidence="4">
    <location>
        <begin position="135"/>
        <end position="258"/>
    </location>
</feature>
<sequence length="536" mass="56802" precursor="true">MHISFWISLAPKRKDHGSMSLKKTVLATLTAVVTGVSALGVATTVAHAQSAPQITWEDCPVQVDEPNAQCGRVEVPMYHSDPGGEKISVGFVKVPAEGQSRGALFGNPGGPGGDGYSYFGAANAGFDWPQEIRNEWDRVAVQPRGLAGSTPVNCPEPTNIDPVSLYTRSGAVIRDACEAGTPGYTASITTENTAEDWEWVRRALGEEKISIMGLSYGTFLGSMYATKYPEHTDKVVLDSGMNPDHAWSGVLDSQKQGYISALHDFFGWVADNNETYGLGDTPLAAYQAWSNTIVAETGTNPTVAPPPAQVGDVPPALLSSGQAGADVLTATAPAQVQLQNLFNMATRPGSNQATSPTLSLTRQLIPSPADWPYLASVINGSEPIPSMEYTEEMMELATTSLMMQSLQLCNENQVAADPLDIPEYVWSNYVVGDIFTAPPLAFSSGAACSGAGPVTTPPTLNGAGLEHRPLQIQSTGDPQTPFQHSGRMHELMGTHFVTVHGPGHGHVGLGNEAVDQAVVEYLRSGSAEVTDLPGLR</sequence>
<dbReference type="GO" id="GO:0004177">
    <property type="term" value="F:aminopeptidase activity"/>
    <property type="evidence" value="ECO:0007669"/>
    <property type="project" value="UniProtKB-KW"/>
</dbReference>
<evidence type="ECO:0000313" key="7">
    <source>
        <dbReference type="Proteomes" id="UP000424462"/>
    </source>
</evidence>
<keyword evidence="7" id="KW-1185">Reference proteome</keyword>
<gene>
    <name evidence="6" type="primary">tap</name>
    <name evidence="6" type="ORF">COCCU_05580</name>
</gene>
<dbReference type="Pfam" id="PF00561">
    <property type="entry name" value="Abhydrolase_1"/>
    <property type="match status" value="1"/>
</dbReference>
<organism evidence="6 7">
    <name type="scientific">Corynebacterium occultum</name>
    <dbReference type="NCBI Taxonomy" id="2675219"/>
    <lineage>
        <taxon>Bacteria</taxon>
        <taxon>Bacillati</taxon>
        <taxon>Actinomycetota</taxon>
        <taxon>Actinomycetes</taxon>
        <taxon>Mycobacteriales</taxon>
        <taxon>Corynebacteriaceae</taxon>
        <taxon>Corynebacterium</taxon>
    </lineage>
</organism>
<dbReference type="Proteomes" id="UP000424462">
    <property type="component" value="Chromosome"/>
</dbReference>
<keyword evidence="2" id="KW-0732">Signal</keyword>
<evidence type="ECO:0000256" key="3">
    <source>
        <dbReference type="ARBA" id="ARBA00022801"/>
    </source>
</evidence>
<evidence type="ECO:0000259" key="4">
    <source>
        <dbReference type="Pfam" id="PF00561"/>
    </source>
</evidence>
<dbReference type="EC" id="3.4.14.-" evidence="6"/>
<dbReference type="AlphaFoldDB" id="A0A6B8WAP0"/>
<name>A0A6B8WAP0_9CORY</name>
<keyword evidence="3 6" id="KW-0378">Hydrolase</keyword>
<dbReference type="KEGG" id="cok:COCCU_05580"/>
<comment type="similarity">
    <text evidence="1">Belongs to the peptidase S33 family.</text>
</comment>
<evidence type="ECO:0000256" key="1">
    <source>
        <dbReference type="ARBA" id="ARBA00010088"/>
    </source>
</evidence>